<dbReference type="InterPro" id="IPR008854">
    <property type="entry name" value="TPMT"/>
</dbReference>
<comment type="catalytic activity">
    <reaction evidence="1 9">
        <text>S-adenosyl-L-methionine + a thiopurine = S-adenosyl-L-homocysteine + a thiopurine S-methylether.</text>
        <dbReference type="EC" id="2.1.1.67"/>
    </reaction>
</comment>
<comment type="similarity">
    <text evidence="3 9">Belongs to the class I-like SAM-binding methyltransferase superfamily. TPMT family.</text>
</comment>
<dbReference type="GO" id="GO:0032259">
    <property type="term" value="P:methylation"/>
    <property type="evidence" value="ECO:0007669"/>
    <property type="project" value="UniProtKB-KW"/>
</dbReference>
<dbReference type="AlphaFoldDB" id="A0A1V0B8W7"/>
<dbReference type="GO" id="GO:0005737">
    <property type="term" value="C:cytoplasm"/>
    <property type="evidence" value="ECO:0007669"/>
    <property type="project" value="UniProtKB-SubCell"/>
</dbReference>
<dbReference type="Pfam" id="PF05724">
    <property type="entry name" value="TPMT"/>
    <property type="match status" value="1"/>
</dbReference>
<evidence type="ECO:0000256" key="9">
    <source>
        <dbReference type="HAMAP-Rule" id="MF_00812"/>
    </source>
</evidence>
<reference evidence="10 11" key="1">
    <citation type="submission" date="2017-03" db="EMBL/GenBank/DDBJ databases">
        <title>Complete genome sequence of the novel DNRA strain Pseudomonas sp. S-6-2 isolated from Chinese polluted river sediment. Journal of Biotechnology.</title>
        <authorList>
            <person name="Li J."/>
            <person name="Xiang F."/>
            <person name="Wang L."/>
            <person name="Xi L."/>
            <person name="Liu J."/>
        </authorList>
    </citation>
    <scope>NUCLEOTIDE SEQUENCE [LARGE SCALE GENOMIC DNA]</scope>
    <source>
        <strain evidence="10 11">S-6-2</strain>
    </source>
</reference>
<protein>
    <recommendedName>
        <fullName evidence="4 9">Thiopurine S-methyltransferase</fullName>
        <ecNumber evidence="4 9">2.1.1.67</ecNumber>
    </recommendedName>
    <alternativeName>
        <fullName evidence="9">Thiopurine methyltransferase</fullName>
    </alternativeName>
</protein>
<organism evidence="10 11">
    <name type="scientific">Halopseudomonas phragmitis</name>
    <dbReference type="NCBI Taxonomy" id="1931241"/>
    <lineage>
        <taxon>Bacteria</taxon>
        <taxon>Pseudomonadati</taxon>
        <taxon>Pseudomonadota</taxon>
        <taxon>Gammaproteobacteria</taxon>
        <taxon>Pseudomonadales</taxon>
        <taxon>Pseudomonadaceae</taxon>
        <taxon>Halopseudomonas</taxon>
    </lineage>
</organism>
<dbReference type="PANTHER" id="PTHR10259">
    <property type="entry name" value="THIOPURINE S-METHYLTRANSFERASE"/>
    <property type="match status" value="1"/>
</dbReference>
<comment type="subcellular location">
    <subcellularLocation>
        <location evidence="2 9">Cytoplasm</location>
    </subcellularLocation>
</comment>
<dbReference type="GO" id="GO:0010038">
    <property type="term" value="P:response to metal ion"/>
    <property type="evidence" value="ECO:0007669"/>
    <property type="project" value="InterPro"/>
</dbReference>
<sequence length="219" mass="25057">MEADFWHARWQRGEIGFHKQSTNPLLTRWWPSLGLAADEPVWVPLCGKSLDMLWLREQGHPVIGVELARSALDAFAREQGLDLHWSQRDDFACLAGQGFELLCGDFFALCPEHLHGVRAVYDRAALIALPVDMRERYVAHLRTLLGRAWRMLLVTLDYPQEQRPGPPFSVPDDEVRLLFTGCRIDVLEDTDVLAEHPVFREQGMTSLRERVYAIQAPTV</sequence>
<keyword evidence="5 9" id="KW-0963">Cytoplasm</keyword>
<dbReference type="EMBL" id="CP020100">
    <property type="protein sequence ID" value="AQZ96375.1"/>
    <property type="molecule type" value="Genomic_DNA"/>
</dbReference>
<feature type="binding site" evidence="9">
    <location>
        <position position="45"/>
    </location>
    <ligand>
        <name>S-adenosyl-L-methionine</name>
        <dbReference type="ChEBI" id="CHEBI:59789"/>
    </ligand>
</feature>
<proteinExistence type="inferred from homology"/>
<dbReference type="InterPro" id="IPR022474">
    <property type="entry name" value="Thiopur_S-MeTfrase_Se/Te_detox"/>
</dbReference>
<feature type="binding site" evidence="9">
    <location>
        <position position="66"/>
    </location>
    <ligand>
        <name>S-adenosyl-L-methionine</name>
        <dbReference type="ChEBI" id="CHEBI:59789"/>
    </ligand>
</feature>
<evidence type="ECO:0000256" key="8">
    <source>
        <dbReference type="ARBA" id="ARBA00022691"/>
    </source>
</evidence>
<feature type="binding site" evidence="9">
    <location>
        <position position="123"/>
    </location>
    <ligand>
        <name>S-adenosyl-L-methionine</name>
        <dbReference type="ChEBI" id="CHEBI:59789"/>
    </ligand>
</feature>
<dbReference type="HAMAP" id="MF_00812">
    <property type="entry name" value="Thiopur_methtran"/>
    <property type="match status" value="1"/>
</dbReference>
<dbReference type="RefSeq" id="WP_080051283.1">
    <property type="nucleotide sequence ID" value="NZ_CP020100.1"/>
</dbReference>
<evidence type="ECO:0000256" key="4">
    <source>
        <dbReference type="ARBA" id="ARBA00011905"/>
    </source>
</evidence>
<evidence type="ECO:0000256" key="1">
    <source>
        <dbReference type="ARBA" id="ARBA00000903"/>
    </source>
</evidence>
<dbReference type="PROSITE" id="PS51585">
    <property type="entry name" value="SAM_MT_TPMT"/>
    <property type="match status" value="1"/>
</dbReference>
<keyword evidence="6 9" id="KW-0489">Methyltransferase</keyword>
<dbReference type="SUPFAM" id="SSF53335">
    <property type="entry name" value="S-adenosyl-L-methionine-dependent methyltransferases"/>
    <property type="match status" value="1"/>
</dbReference>
<dbReference type="NCBIfam" id="NF009732">
    <property type="entry name" value="PRK13255.1"/>
    <property type="match status" value="1"/>
</dbReference>
<keyword evidence="8 9" id="KW-0949">S-adenosyl-L-methionine</keyword>
<dbReference type="STRING" id="1931241.BVH74_17165"/>
<evidence type="ECO:0000256" key="5">
    <source>
        <dbReference type="ARBA" id="ARBA00022490"/>
    </source>
</evidence>
<name>A0A1V0B8W7_9GAMM</name>
<dbReference type="FunFam" id="3.40.50.150:FF:000101">
    <property type="entry name" value="Thiopurine S-methyltransferase"/>
    <property type="match status" value="1"/>
</dbReference>
<evidence type="ECO:0000256" key="3">
    <source>
        <dbReference type="ARBA" id="ARBA00008145"/>
    </source>
</evidence>
<accession>A0A1V0B8W7</accession>
<keyword evidence="7 9" id="KW-0808">Transferase</keyword>
<dbReference type="EC" id="2.1.1.67" evidence="4 9"/>
<dbReference type="Gene3D" id="3.40.50.150">
    <property type="entry name" value="Vaccinia Virus protein VP39"/>
    <property type="match status" value="1"/>
</dbReference>
<evidence type="ECO:0000313" key="11">
    <source>
        <dbReference type="Proteomes" id="UP000243488"/>
    </source>
</evidence>
<evidence type="ECO:0000256" key="2">
    <source>
        <dbReference type="ARBA" id="ARBA00004496"/>
    </source>
</evidence>
<dbReference type="NCBIfam" id="TIGR03840">
    <property type="entry name" value="TMPT_Se_Te"/>
    <property type="match status" value="1"/>
</dbReference>
<dbReference type="InterPro" id="IPR025835">
    <property type="entry name" value="Thiopurine_S-MeTrfase"/>
</dbReference>
<evidence type="ECO:0000256" key="7">
    <source>
        <dbReference type="ARBA" id="ARBA00022679"/>
    </source>
</evidence>
<dbReference type="GO" id="GO:0008119">
    <property type="term" value="F:thiopurine S-methyltransferase activity"/>
    <property type="evidence" value="ECO:0007669"/>
    <property type="project" value="UniProtKB-UniRule"/>
</dbReference>
<dbReference type="KEGG" id="ppha:BVH74_17165"/>
<gene>
    <name evidence="9" type="primary">tpm</name>
    <name evidence="10" type="ORF">BVH74_17165</name>
</gene>
<keyword evidence="11" id="KW-1185">Reference proteome</keyword>
<evidence type="ECO:0000313" key="10">
    <source>
        <dbReference type="EMBL" id="AQZ96375.1"/>
    </source>
</evidence>
<dbReference type="InterPro" id="IPR029063">
    <property type="entry name" value="SAM-dependent_MTases_sf"/>
</dbReference>
<dbReference type="PIRSF" id="PIRSF023956">
    <property type="entry name" value="Thiopurine_S-methyltransferase"/>
    <property type="match status" value="1"/>
</dbReference>
<evidence type="ECO:0000256" key="6">
    <source>
        <dbReference type="ARBA" id="ARBA00022603"/>
    </source>
</evidence>
<dbReference type="Proteomes" id="UP000243488">
    <property type="component" value="Chromosome"/>
</dbReference>
<feature type="binding site" evidence="9">
    <location>
        <position position="10"/>
    </location>
    <ligand>
        <name>S-adenosyl-L-methionine</name>
        <dbReference type="ChEBI" id="CHEBI:59789"/>
    </ligand>
</feature>
<dbReference type="PANTHER" id="PTHR10259:SF11">
    <property type="entry name" value="THIOPURINE S-METHYLTRANSFERASE"/>
    <property type="match status" value="1"/>
</dbReference>